<dbReference type="PANTHER" id="PTHR21505">
    <property type="entry name" value="MADF DOMAIN-CONTAINING PROTEIN-RELATED"/>
    <property type="match status" value="1"/>
</dbReference>
<dbReference type="PROSITE" id="PS51029">
    <property type="entry name" value="MADF"/>
    <property type="match status" value="1"/>
</dbReference>
<name>A0AAV1KNV7_9NEOP</name>
<dbReference type="InterPro" id="IPR006578">
    <property type="entry name" value="MADF-dom"/>
</dbReference>
<keyword evidence="4" id="KW-1185">Reference proteome</keyword>
<gene>
    <name evidence="3" type="ORF">PARMNEM_LOCUS4936</name>
</gene>
<feature type="domain" description="MADF" evidence="2">
    <location>
        <begin position="4"/>
        <end position="98"/>
    </location>
</feature>
<dbReference type="Pfam" id="PF10545">
    <property type="entry name" value="MADF_DNA_bdg"/>
    <property type="match status" value="1"/>
</dbReference>
<feature type="compositionally biased region" description="Polar residues" evidence="1">
    <location>
        <begin position="108"/>
        <end position="120"/>
    </location>
</feature>
<comment type="caution">
    <text evidence="3">The sequence shown here is derived from an EMBL/GenBank/DDBJ whole genome shotgun (WGS) entry which is preliminary data.</text>
</comment>
<protein>
    <recommendedName>
        <fullName evidence="2">MADF domain-containing protein</fullName>
    </recommendedName>
</protein>
<evidence type="ECO:0000259" key="2">
    <source>
        <dbReference type="PROSITE" id="PS51029"/>
    </source>
</evidence>
<dbReference type="Proteomes" id="UP001314205">
    <property type="component" value="Unassembled WGS sequence"/>
</dbReference>
<dbReference type="EMBL" id="CAVLGL010000057">
    <property type="protein sequence ID" value="CAK1583554.1"/>
    <property type="molecule type" value="Genomic_DNA"/>
</dbReference>
<reference evidence="3 4" key="1">
    <citation type="submission" date="2023-11" db="EMBL/GenBank/DDBJ databases">
        <authorList>
            <person name="Hedman E."/>
            <person name="Englund M."/>
            <person name="Stromberg M."/>
            <person name="Nyberg Akerstrom W."/>
            <person name="Nylinder S."/>
            <person name="Jareborg N."/>
            <person name="Kallberg Y."/>
            <person name="Kronander E."/>
        </authorList>
    </citation>
    <scope>NUCLEOTIDE SEQUENCE [LARGE SCALE GENOMIC DNA]</scope>
</reference>
<dbReference type="AlphaFoldDB" id="A0AAV1KNV7"/>
<feature type="compositionally biased region" description="Polar residues" evidence="1">
    <location>
        <begin position="129"/>
        <end position="139"/>
    </location>
</feature>
<proteinExistence type="predicted"/>
<organism evidence="3 4">
    <name type="scientific">Parnassius mnemosyne</name>
    <name type="common">clouded apollo</name>
    <dbReference type="NCBI Taxonomy" id="213953"/>
    <lineage>
        <taxon>Eukaryota</taxon>
        <taxon>Metazoa</taxon>
        <taxon>Ecdysozoa</taxon>
        <taxon>Arthropoda</taxon>
        <taxon>Hexapoda</taxon>
        <taxon>Insecta</taxon>
        <taxon>Pterygota</taxon>
        <taxon>Neoptera</taxon>
        <taxon>Endopterygota</taxon>
        <taxon>Lepidoptera</taxon>
        <taxon>Glossata</taxon>
        <taxon>Ditrysia</taxon>
        <taxon>Papilionoidea</taxon>
        <taxon>Papilionidae</taxon>
        <taxon>Parnassiinae</taxon>
        <taxon>Parnassini</taxon>
        <taxon>Parnassius</taxon>
        <taxon>Driopa</taxon>
    </lineage>
</organism>
<evidence type="ECO:0000313" key="3">
    <source>
        <dbReference type="EMBL" id="CAK1583554.1"/>
    </source>
</evidence>
<evidence type="ECO:0000313" key="4">
    <source>
        <dbReference type="Proteomes" id="UP001314205"/>
    </source>
</evidence>
<sequence>MVTEFREAFRNNPCLWKIISNDYRDKNMKFQAYNNLLEIIRKVVLLTTLRKKNSLRVGYRKEHKIEPGSKRSGSAIDQVYVPKLRYYSQLEFLYNQSEGELSADNIDSSAQETANDNENTFDAEHSENDTQNTKYNVSSPAIPATSARRKRQVNDGIQNSISLIGKKLQKPDDEYDVAGKMSQLNSAT</sequence>
<dbReference type="PANTHER" id="PTHR21505:SF8">
    <property type="entry name" value="DPT-YFP REPRESSOR BY OVEREXPRESSION, ISOFORM D-RELATED"/>
    <property type="match status" value="1"/>
</dbReference>
<accession>A0AAV1KNV7</accession>
<evidence type="ECO:0000256" key="1">
    <source>
        <dbReference type="SAM" id="MobiDB-lite"/>
    </source>
</evidence>
<feature type="region of interest" description="Disordered" evidence="1">
    <location>
        <begin position="108"/>
        <end position="154"/>
    </location>
</feature>
<feature type="region of interest" description="Disordered" evidence="1">
    <location>
        <begin position="169"/>
        <end position="188"/>
    </location>
</feature>